<dbReference type="Pfam" id="PF00583">
    <property type="entry name" value="Acetyltransf_1"/>
    <property type="match status" value="1"/>
</dbReference>
<dbReference type="PANTHER" id="PTHR10545">
    <property type="entry name" value="DIAMINE N-ACETYLTRANSFERASE"/>
    <property type="match status" value="1"/>
</dbReference>
<organism evidence="4 5">
    <name type="scientific">Labrys neptuniae</name>
    <dbReference type="NCBI Taxonomy" id="376174"/>
    <lineage>
        <taxon>Bacteria</taxon>
        <taxon>Pseudomonadati</taxon>
        <taxon>Pseudomonadota</taxon>
        <taxon>Alphaproteobacteria</taxon>
        <taxon>Hyphomicrobiales</taxon>
        <taxon>Xanthobacteraceae</taxon>
        <taxon>Labrys</taxon>
    </lineage>
</organism>
<keyword evidence="2" id="KW-0012">Acyltransferase</keyword>
<name>A0ABV6ZS52_9HYPH</name>
<protein>
    <submittedName>
        <fullName evidence="4">N-acetyltransferase family protein</fullName>
    </submittedName>
</protein>
<dbReference type="Gene3D" id="3.40.630.30">
    <property type="match status" value="1"/>
</dbReference>
<evidence type="ECO:0000313" key="4">
    <source>
        <dbReference type="EMBL" id="MFC2255010.1"/>
    </source>
</evidence>
<evidence type="ECO:0000256" key="1">
    <source>
        <dbReference type="ARBA" id="ARBA00022679"/>
    </source>
</evidence>
<keyword evidence="1" id="KW-0808">Transferase</keyword>
<sequence length="159" mass="17251">MPVPNIRHFSTSDKIALTTLLEEMQDYYGVACPQRSVIESDLSTLPAGVEIIVAETDKIIGFAAFSAIYPGPGLKSGLFMKELFVTAAARGNGVGKCLIQAVARVAVERGHKRIDWTADRDNPRLLSLYSALGALAQNEKVFFRLAGNALTLLAEMRNP</sequence>
<evidence type="ECO:0000313" key="5">
    <source>
        <dbReference type="Proteomes" id="UP001595190"/>
    </source>
</evidence>
<evidence type="ECO:0000256" key="2">
    <source>
        <dbReference type="ARBA" id="ARBA00023315"/>
    </source>
</evidence>
<dbReference type="InterPro" id="IPR000182">
    <property type="entry name" value="GNAT_dom"/>
</dbReference>
<dbReference type="RefSeq" id="WP_394315589.1">
    <property type="nucleotide sequence ID" value="NZ_JBHGPK010000061.1"/>
</dbReference>
<feature type="domain" description="N-acetyltransferase" evidence="3">
    <location>
        <begin position="4"/>
        <end position="159"/>
    </location>
</feature>
<proteinExistence type="predicted"/>
<accession>A0ABV6ZS52</accession>
<dbReference type="PANTHER" id="PTHR10545:SF29">
    <property type="entry name" value="GH14572P-RELATED"/>
    <property type="match status" value="1"/>
</dbReference>
<comment type="caution">
    <text evidence="4">The sequence shown here is derived from an EMBL/GenBank/DDBJ whole genome shotgun (WGS) entry which is preliminary data.</text>
</comment>
<dbReference type="SUPFAM" id="SSF55729">
    <property type="entry name" value="Acyl-CoA N-acyltransferases (Nat)"/>
    <property type="match status" value="1"/>
</dbReference>
<reference evidence="4 5" key="1">
    <citation type="submission" date="2024-09" db="EMBL/GenBank/DDBJ databases">
        <title>Description of Labrys sedimenti sp. nov., isolated from a diclofenac-degrading enrichment culture, and genome-based reclassification of Labrys portucalensis as a later heterotypic synonym of Labrys neptuniae.</title>
        <authorList>
            <person name="Tancsics A."/>
            <person name="Csepanyi A."/>
        </authorList>
    </citation>
    <scope>NUCLEOTIDE SEQUENCE [LARGE SCALE GENOMIC DNA]</scope>
    <source>
        <strain evidence="4 5">LMG 23412</strain>
    </source>
</reference>
<dbReference type="EMBL" id="JBHGPK010000061">
    <property type="protein sequence ID" value="MFC2255010.1"/>
    <property type="molecule type" value="Genomic_DNA"/>
</dbReference>
<gene>
    <name evidence="4" type="ORF">ACETRX_35945</name>
</gene>
<dbReference type="PROSITE" id="PS51186">
    <property type="entry name" value="GNAT"/>
    <property type="match status" value="1"/>
</dbReference>
<dbReference type="InterPro" id="IPR051016">
    <property type="entry name" value="Diverse_Substrate_AcTransf"/>
</dbReference>
<evidence type="ECO:0000259" key="3">
    <source>
        <dbReference type="PROSITE" id="PS51186"/>
    </source>
</evidence>
<dbReference type="CDD" id="cd04301">
    <property type="entry name" value="NAT_SF"/>
    <property type="match status" value="1"/>
</dbReference>
<dbReference type="InterPro" id="IPR016181">
    <property type="entry name" value="Acyl_CoA_acyltransferase"/>
</dbReference>
<dbReference type="Proteomes" id="UP001595190">
    <property type="component" value="Unassembled WGS sequence"/>
</dbReference>